<evidence type="ECO:0008006" key="4">
    <source>
        <dbReference type="Google" id="ProtNLM"/>
    </source>
</evidence>
<feature type="chain" id="PRO_5038755691" description="Ig-like domain-containing protein" evidence="1">
    <location>
        <begin position="33"/>
        <end position="800"/>
    </location>
</feature>
<gene>
    <name evidence="2" type="ORF">FB466_1663</name>
</gene>
<proteinExistence type="predicted"/>
<keyword evidence="1" id="KW-0732">Signal</keyword>
<protein>
    <recommendedName>
        <fullName evidence="4">Ig-like domain-containing protein</fullName>
    </recommendedName>
</protein>
<dbReference type="AlphaFoldDB" id="A0A543HYJ0"/>
<accession>A0A543HYJ0</accession>
<keyword evidence="3" id="KW-1185">Reference proteome</keyword>
<comment type="caution">
    <text evidence="2">The sequence shown here is derived from an EMBL/GenBank/DDBJ whole genome shotgun (WGS) entry which is preliminary data.</text>
</comment>
<reference evidence="2 3" key="1">
    <citation type="submission" date="2019-06" db="EMBL/GenBank/DDBJ databases">
        <title>Sequencing the genomes of 1000 actinobacteria strains.</title>
        <authorList>
            <person name="Klenk H.-P."/>
        </authorList>
    </citation>
    <scope>NUCLEOTIDE SEQUENCE [LARGE SCALE GENOMIC DNA]</scope>
    <source>
        <strain evidence="2 3">DSM 18031</strain>
    </source>
</reference>
<feature type="signal peptide" evidence="1">
    <location>
        <begin position="1"/>
        <end position="32"/>
    </location>
</feature>
<dbReference type="Proteomes" id="UP000318331">
    <property type="component" value="Unassembled WGS sequence"/>
</dbReference>
<dbReference type="EMBL" id="VFPN01000002">
    <property type="protein sequence ID" value="TQM63401.1"/>
    <property type="molecule type" value="Genomic_DNA"/>
</dbReference>
<organism evidence="2 3">
    <name type="scientific">Klugiella xanthotipulae</name>
    <dbReference type="NCBI Taxonomy" id="244735"/>
    <lineage>
        <taxon>Bacteria</taxon>
        <taxon>Bacillati</taxon>
        <taxon>Actinomycetota</taxon>
        <taxon>Actinomycetes</taxon>
        <taxon>Micrococcales</taxon>
        <taxon>Microbacteriaceae</taxon>
        <taxon>Klugiella</taxon>
    </lineage>
</organism>
<evidence type="ECO:0000313" key="2">
    <source>
        <dbReference type="EMBL" id="TQM63401.1"/>
    </source>
</evidence>
<evidence type="ECO:0000313" key="3">
    <source>
        <dbReference type="Proteomes" id="UP000318331"/>
    </source>
</evidence>
<name>A0A543HYJ0_9MICO</name>
<evidence type="ECO:0000256" key="1">
    <source>
        <dbReference type="SAM" id="SignalP"/>
    </source>
</evidence>
<sequence length="800" mass="82522">MVSMNSRVGTFRALKKCGVLALSALLCATVLTVVPSVSDEPAQAAGFDPGYIISDALFFNPNTMNETQIQTFLNGQVASCGAGSSCLRNYRQNTASRAATAYCSGYPAGTNESAALIIKKVATICGVNPQVLLVTLQKEQGLITAANPSSFQMRAAMGYGCPDTAPCDAQFYGFFNQVYQAATAFKRYAANPQNYRYKAGANNAVLYHPNAACGSSTVFIRNQATAGLYVYTPYQPNAAALAAGFGTGNSCSSYGNRNFYNYFTKWFGSPNGATQVRAKLEAVSGTSGGIQLSGWAFDEGVTAPVNIRTTVNGKLYSQEAASALRADVKRAYPLQSDRHGFTLNMPSPIGTSTVCVTAVNAGSTRSTNLGCRSVKVTADAGTLTGRSAVLEATARGVKAEGWVVTGASGTGGRLHFYVNGKYTSMHMANKASSDLKSFFPAATTNLLGYSEVLPRAVGTYNVCTYAVNAAGTAKVALKCADITVTTQTPVGRFESATVSGSTASVNGWAFDPATVNAIAVRVTLNGVAVSDAVTTATRTDVQRVYSAQGVTHGYQVAVPGLKEGANTVCVQAVNVQKDKTADLGCKTVTRVAAVPQGKLEAASVLGTTLSASGWAFDPTSTASTRVDVTVDGGPAVPVTANVARPDVKRAYPAQGSAHGFGYTTTLAAGTHQVCATARSLSGAGSRALGCKTVTVSAAKLDGRLDSATVSGANVVVSGWGFEAGVKAPVNVSVSVNGKLSTTALANVPRSDVQRVYPAQGPTHGYSLTVPLPAGKSTVCTSVISANGARTAQVGCKTVTR</sequence>